<dbReference type="Gene3D" id="3.10.110.10">
    <property type="entry name" value="Ubiquitin Conjugating Enzyme"/>
    <property type="match status" value="1"/>
</dbReference>
<dbReference type="InterPro" id="IPR059181">
    <property type="entry name" value="RWDD2A-B_C"/>
</dbReference>
<dbReference type="Proteomes" id="UP000694920">
    <property type="component" value="Unplaced"/>
</dbReference>
<dbReference type="SMART" id="SM00591">
    <property type="entry name" value="RWD"/>
    <property type="match status" value="1"/>
</dbReference>
<gene>
    <name evidence="3" type="primary">LOC107268081</name>
</gene>
<protein>
    <submittedName>
        <fullName evidence="3">RWD domain-containing protein 2A</fullName>
    </submittedName>
</protein>
<dbReference type="PROSITE" id="PS50908">
    <property type="entry name" value="RWD"/>
    <property type="match status" value="1"/>
</dbReference>
<keyword evidence="2" id="KW-1185">Reference proteome</keyword>
<evidence type="ECO:0000259" key="1">
    <source>
        <dbReference type="PROSITE" id="PS50908"/>
    </source>
</evidence>
<name>A0AAJ7BWA2_CEPCN</name>
<dbReference type="KEGG" id="ccin:107268081"/>
<dbReference type="InterPro" id="IPR006575">
    <property type="entry name" value="RWD_dom"/>
</dbReference>
<dbReference type="PANTHER" id="PTHR15955">
    <property type="entry name" value="RWD DOMAIN CONTAINING PROTEIN 2"/>
    <property type="match status" value="1"/>
</dbReference>
<dbReference type="InterPro" id="IPR016135">
    <property type="entry name" value="UBQ-conjugating_enzyme/RWD"/>
</dbReference>
<evidence type="ECO:0000313" key="3">
    <source>
        <dbReference type="RefSeq" id="XP_015595951.1"/>
    </source>
</evidence>
<sequence length="288" mass="33199">MSLSTELIENLTAQVLELEALQAVYPKELVIADYGVLADINNYIAGSNVEIPQKLEYCIEISISKGAFELQVTLPAHYPNIYPEVYVRSSLLDRTQQMNLNKSLSLFMNSQEKGEPCIYALISWLQDDIDKYLEQSELNKKSKGKLKETEELDKHVFGRYWVYSHHIYSKFKRRDIADLAKENSLSGFTLAGKPGIICVEGALDDCEYWWQKVKTMNWHKILIKLVEEENLDNRNLDSLRKFSGFQEISFATSEKHNDMGQLLKYLTEHDSHHAFKEFFGVEGKSAQL</sequence>
<dbReference type="InterPro" id="IPR017359">
    <property type="entry name" value="Phi-like"/>
</dbReference>
<dbReference type="Pfam" id="PF05773">
    <property type="entry name" value="RWD"/>
    <property type="match status" value="1"/>
</dbReference>
<organism evidence="2 3">
    <name type="scientific">Cephus cinctus</name>
    <name type="common">Wheat stem sawfly</name>
    <dbReference type="NCBI Taxonomy" id="211228"/>
    <lineage>
        <taxon>Eukaryota</taxon>
        <taxon>Metazoa</taxon>
        <taxon>Ecdysozoa</taxon>
        <taxon>Arthropoda</taxon>
        <taxon>Hexapoda</taxon>
        <taxon>Insecta</taxon>
        <taxon>Pterygota</taxon>
        <taxon>Neoptera</taxon>
        <taxon>Endopterygota</taxon>
        <taxon>Hymenoptera</taxon>
        <taxon>Cephoidea</taxon>
        <taxon>Cephidae</taxon>
        <taxon>Cephus</taxon>
    </lineage>
</organism>
<dbReference type="Pfam" id="PF06544">
    <property type="entry name" value="Prp3_C"/>
    <property type="match status" value="1"/>
</dbReference>
<dbReference type="PIRSF" id="PIRSF038021">
    <property type="entry name" value="UCP038021_RWDD2"/>
    <property type="match status" value="1"/>
</dbReference>
<dbReference type="CDD" id="cd24163">
    <property type="entry name" value="RWDD2_C"/>
    <property type="match status" value="1"/>
</dbReference>
<feature type="domain" description="RWD" evidence="1">
    <location>
        <begin position="16"/>
        <end position="132"/>
    </location>
</feature>
<proteinExistence type="predicted"/>
<dbReference type="PANTHER" id="PTHR15955:SF8">
    <property type="entry name" value="RWD DOMAIN-CONTAINING PROTEIN 2B-RELATED"/>
    <property type="match status" value="1"/>
</dbReference>
<dbReference type="InterPro" id="IPR010541">
    <property type="entry name" value="Prp3_C"/>
</dbReference>
<dbReference type="SUPFAM" id="SSF54495">
    <property type="entry name" value="UBC-like"/>
    <property type="match status" value="1"/>
</dbReference>
<dbReference type="AlphaFoldDB" id="A0AAJ7BWA2"/>
<reference evidence="3" key="1">
    <citation type="submission" date="2025-08" db="UniProtKB">
        <authorList>
            <consortium name="RefSeq"/>
        </authorList>
    </citation>
    <scope>IDENTIFICATION</scope>
</reference>
<dbReference type="GeneID" id="107268081"/>
<evidence type="ECO:0000313" key="2">
    <source>
        <dbReference type="Proteomes" id="UP000694920"/>
    </source>
</evidence>
<accession>A0AAJ7BWA2</accession>
<dbReference type="CDD" id="cd23829">
    <property type="entry name" value="RWD_RWDD2"/>
    <property type="match status" value="1"/>
</dbReference>
<dbReference type="RefSeq" id="XP_015595951.1">
    <property type="nucleotide sequence ID" value="XM_015740465.2"/>
</dbReference>